<dbReference type="GO" id="GO:0016747">
    <property type="term" value="F:acyltransferase activity, transferring groups other than amino-acyl groups"/>
    <property type="evidence" value="ECO:0007669"/>
    <property type="project" value="InterPro"/>
</dbReference>
<organism evidence="2 3">
    <name type="scientific">Sulfobacillus harzensis</name>
    <dbReference type="NCBI Taxonomy" id="2729629"/>
    <lineage>
        <taxon>Bacteria</taxon>
        <taxon>Bacillati</taxon>
        <taxon>Bacillota</taxon>
        <taxon>Clostridia</taxon>
        <taxon>Eubacteriales</taxon>
        <taxon>Clostridiales Family XVII. Incertae Sedis</taxon>
        <taxon>Sulfobacillus</taxon>
    </lineage>
</organism>
<dbReference type="Gene3D" id="3.40.630.30">
    <property type="match status" value="1"/>
</dbReference>
<reference evidence="2 3" key="1">
    <citation type="submission" date="2020-04" db="EMBL/GenBank/DDBJ databases">
        <authorList>
            <person name="Zhang R."/>
            <person name="Schippers A."/>
        </authorList>
    </citation>
    <scope>NUCLEOTIDE SEQUENCE [LARGE SCALE GENOMIC DNA]</scope>
    <source>
        <strain evidence="2 3">DSM 109850</strain>
    </source>
</reference>
<dbReference type="Pfam" id="PF13302">
    <property type="entry name" value="Acetyltransf_3"/>
    <property type="match status" value="1"/>
</dbReference>
<dbReference type="InterPro" id="IPR000182">
    <property type="entry name" value="GNAT_dom"/>
</dbReference>
<evidence type="ECO:0000313" key="2">
    <source>
        <dbReference type="EMBL" id="NMP22938.1"/>
    </source>
</evidence>
<dbReference type="RefSeq" id="WP_169099735.1">
    <property type="nucleotide sequence ID" value="NZ_JABBVZ010000035.1"/>
</dbReference>
<gene>
    <name evidence="2" type="ORF">HIJ39_11320</name>
</gene>
<proteinExistence type="predicted"/>
<dbReference type="EMBL" id="JABBVZ010000035">
    <property type="protein sequence ID" value="NMP22938.1"/>
    <property type="molecule type" value="Genomic_DNA"/>
</dbReference>
<dbReference type="PROSITE" id="PS51186">
    <property type="entry name" value="GNAT"/>
    <property type="match status" value="1"/>
</dbReference>
<dbReference type="Proteomes" id="UP000533476">
    <property type="component" value="Unassembled WGS sequence"/>
</dbReference>
<protein>
    <submittedName>
        <fullName evidence="2">GNAT family N-acetyltransferase</fullName>
    </submittedName>
</protein>
<dbReference type="AlphaFoldDB" id="A0A7Y0Q290"/>
<accession>A0A7Y0Q290</accession>
<dbReference type="InterPro" id="IPR016181">
    <property type="entry name" value="Acyl_CoA_acyltransferase"/>
</dbReference>
<name>A0A7Y0Q290_9FIRM</name>
<evidence type="ECO:0000313" key="3">
    <source>
        <dbReference type="Proteomes" id="UP000533476"/>
    </source>
</evidence>
<comment type="caution">
    <text evidence="2">The sequence shown here is derived from an EMBL/GenBank/DDBJ whole genome shotgun (WGS) entry which is preliminary data.</text>
</comment>
<feature type="domain" description="N-acetyltransferase" evidence="1">
    <location>
        <begin position="17"/>
        <end position="165"/>
    </location>
</feature>
<evidence type="ECO:0000259" key="1">
    <source>
        <dbReference type="PROSITE" id="PS51186"/>
    </source>
</evidence>
<keyword evidence="2" id="KW-0808">Transferase</keyword>
<sequence>MARHGEPTGLAGGEGIFHWEPMTADDAVAISSWHYPPPYDFYDFDADPDDRAELLDIENWAPNSHWVWKTVVGDRVGFVIFETHDSEVELGLGLSPGLTGQGLGALFMQEILALTRTLWPRHTPCLFVALFNERARTVYERAGFRAQRVFEQETNGGIFLFVAMQYIPQPRHHSPGGRTMS</sequence>
<keyword evidence="3" id="KW-1185">Reference proteome</keyword>
<dbReference type="SUPFAM" id="SSF55729">
    <property type="entry name" value="Acyl-CoA N-acyltransferases (Nat)"/>
    <property type="match status" value="1"/>
</dbReference>